<evidence type="ECO:0000256" key="7">
    <source>
        <dbReference type="ARBA" id="ARBA00023125"/>
    </source>
</evidence>
<dbReference type="PROSITE" id="PS01124">
    <property type="entry name" value="HTH_ARAC_FAMILY_2"/>
    <property type="match status" value="1"/>
</dbReference>
<dbReference type="STRING" id="1195236.CTER_2440"/>
<dbReference type="Pfam" id="PF00072">
    <property type="entry name" value="Response_reg"/>
    <property type="match status" value="1"/>
</dbReference>
<evidence type="ECO:0000256" key="4">
    <source>
        <dbReference type="ARBA" id="ARBA00022553"/>
    </source>
</evidence>
<dbReference type="AlphaFoldDB" id="S0FT53"/>
<dbReference type="InterPro" id="IPR011006">
    <property type="entry name" value="CheY-like_superfamily"/>
</dbReference>
<sequence length="522" mass="59468">MDDEPSVIEGLRIFVNWNKLGFEIAGEAPDGAASFSVIQNIRPDLVICDIRMPGLNGLELIEKVNNEIIPAPKFIILSGYNDFSYAQKGIQLGALGFLTKPLDSEEIERELLRVVSIIDNERTARQENLELIRFTANQLYNDIMDGKRSEKIKRKAQFIFDIPDNSKICIVQFITDGGGNPTNYPVSNIYDLLMRITGIKNENCMFYNGNGSYIIVIHDGMEIFTSEAALTERLKKHLSSLDPKSYGFSSFWALVSGTSTEGVIDSIFSCGKRLEQLHTYCLLHPDKKVVYYSGNEKKKSLKDHAKTDAEIDFPELPFDSIINSLKGNDISQVSNSVNEFFDKLNNSGVSRRLYCICLYRLADLVRKMSYAYGVDGNSVILKFTRSINSMSPNCKILAHEMCEFIFKKQNINNEKPLFLLENEIIDFIKDNYRESLSLQSIAEKFSLSPIIISKIIKRKTGEKFNDYFNYLRIEHAKTLIASEDMKITSICEQCGYSDYSYFTEKFKEFTGVSPSEYKKKYS</sequence>
<evidence type="ECO:0000259" key="11">
    <source>
        <dbReference type="PROSITE" id="PS01124"/>
    </source>
</evidence>
<dbReference type="SUPFAM" id="SSF52172">
    <property type="entry name" value="CheY-like"/>
    <property type="match status" value="1"/>
</dbReference>
<dbReference type="PROSITE" id="PS50110">
    <property type="entry name" value="RESPONSE_REGULATORY"/>
    <property type="match status" value="1"/>
</dbReference>
<dbReference type="PROSITE" id="PS00041">
    <property type="entry name" value="HTH_ARAC_FAMILY_1"/>
    <property type="match status" value="1"/>
</dbReference>
<dbReference type="EMBL" id="AORV01000035">
    <property type="protein sequence ID" value="EMS71693.1"/>
    <property type="molecule type" value="Genomic_DNA"/>
</dbReference>
<dbReference type="GO" id="GO:0043565">
    <property type="term" value="F:sequence-specific DNA binding"/>
    <property type="evidence" value="ECO:0007669"/>
    <property type="project" value="InterPro"/>
</dbReference>
<keyword evidence="3" id="KW-0963">Cytoplasm</keyword>
<keyword evidence="8" id="KW-0804">Transcription</keyword>
<dbReference type="InterPro" id="IPR018060">
    <property type="entry name" value="HTH_AraC"/>
</dbReference>
<protein>
    <recommendedName>
        <fullName evidence="2">Stage 0 sporulation protein A homolog</fullName>
    </recommendedName>
</protein>
<keyword evidence="4 10" id="KW-0597">Phosphoprotein</keyword>
<keyword evidence="6" id="KW-0805">Transcription regulation</keyword>
<evidence type="ECO:0000313" key="14">
    <source>
        <dbReference type="Proteomes" id="UP000014155"/>
    </source>
</evidence>
<dbReference type="CDD" id="cd17536">
    <property type="entry name" value="REC_YesN-like"/>
    <property type="match status" value="1"/>
</dbReference>
<feature type="modified residue" description="4-aspartylphosphate" evidence="10">
    <location>
        <position position="49"/>
    </location>
</feature>
<evidence type="ECO:0000256" key="2">
    <source>
        <dbReference type="ARBA" id="ARBA00018672"/>
    </source>
</evidence>
<dbReference type="PRINTS" id="PR00032">
    <property type="entry name" value="HTHARAC"/>
</dbReference>
<feature type="domain" description="HTH araC/xylS-type" evidence="11">
    <location>
        <begin position="422"/>
        <end position="520"/>
    </location>
</feature>
<dbReference type="GO" id="GO:0005737">
    <property type="term" value="C:cytoplasm"/>
    <property type="evidence" value="ECO:0007669"/>
    <property type="project" value="UniProtKB-SubCell"/>
</dbReference>
<dbReference type="eggNOG" id="COG2207">
    <property type="taxonomic scope" value="Bacteria"/>
</dbReference>
<reference evidence="13 14" key="1">
    <citation type="journal article" date="2013" name="Genome Announc.">
        <title>Draft Genome Sequence of the Cellulolytic, Mesophilic, Anaerobic Bacterium Clostridium termitidis Strain CT1112 (DSM 5398).</title>
        <authorList>
            <person name="Lal S."/>
            <person name="Ramachandran U."/>
            <person name="Zhang X."/>
            <person name="Munir R."/>
            <person name="Sparling R."/>
            <person name="Levin D.B."/>
        </authorList>
    </citation>
    <scope>NUCLEOTIDE SEQUENCE [LARGE SCALE GENOMIC DNA]</scope>
    <source>
        <strain evidence="13 14">CT1112</strain>
    </source>
</reference>
<evidence type="ECO:0000259" key="12">
    <source>
        <dbReference type="PROSITE" id="PS50110"/>
    </source>
</evidence>
<dbReference type="Proteomes" id="UP000014155">
    <property type="component" value="Unassembled WGS sequence"/>
</dbReference>
<evidence type="ECO:0000256" key="9">
    <source>
        <dbReference type="ARBA" id="ARBA00024867"/>
    </source>
</evidence>
<evidence type="ECO:0000256" key="10">
    <source>
        <dbReference type="PROSITE-ProRule" id="PRU00169"/>
    </source>
</evidence>
<name>S0FT53_RUMCE</name>
<accession>S0FT53</accession>
<dbReference type="Gene3D" id="1.10.10.60">
    <property type="entry name" value="Homeodomain-like"/>
    <property type="match status" value="2"/>
</dbReference>
<dbReference type="InterPro" id="IPR018062">
    <property type="entry name" value="HTH_AraC-typ_CS"/>
</dbReference>
<keyword evidence="14" id="KW-1185">Reference proteome</keyword>
<evidence type="ECO:0000256" key="6">
    <source>
        <dbReference type="ARBA" id="ARBA00023015"/>
    </source>
</evidence>
<dbReference type="InterPro" id="IPR020449">
    <property type="entry name" value="Tscrpt_reg_AraC-type_HTH"/>
</dbReference>
<dbReference type="GO" id="GO:0003700">
    <property type="term" value="F:DNA-binding transcription factor activity"/>
    <property type="evidence" value="ECO:0007669"/>
    <property type="project" value="InterPro"/>
</dbReference>
<evidence type="ECO:0000256" key="3">
    <source>
        <dbReference type="ARBA" id="ARBA00022490"/>
    </source>
</evidence>
<dbReference type="InterPro" id="IPR009057">
    <property type="entry name" value="Homeodomain-like_sf"/>
</dbReference>
<proteinExistence type="predicted"/>
<dbReference type="PANTHER" id="PTHR42713:SF3">
    <property type="entry name" value="TRANSCRIPTIONAL REGULATORY PROTEIN HPTR"/>
    <property type="match status" value="1"/>
</dbReference>
<dbReference type="RefSeq" id="WP_004626088.1">
    <property type="nucleotide sequence ID" value="NZ_AORV01000035.1"/>
</dbReference>
<dbReference type="InterPro" id="IPR051552">
    <property type="entry name" value="HptR"/>
</dbReference>
<dbReference type="InterPro" id="IPR001789">
    <property type="entry name" value="Sig_transdc_resp-reg_receiver"/>
</dbReference>
<keyword evidence="7" id="KW-0238">DNA-binding</keyword>
<comment type="function">
    <text evidence="9">May play the central regulatory role in sporulation. It may be an element of the effector pathway responsible for the activation of sporulation genes in response to nutritional stress. Spo0A may act in concert with spo0H (a sigma factor) to control the expression of some genes that are critical to the sporulation process.</text>
</comment>
<dbReference type="Gene3D" id="3.40.50.2300">
    <property type="match status" value="1"/>
</dbReference>
<gene>
    <name evidence="13" type="ORF">CTER_2440</name>
</gene>
<evidence type="ECO:0000313" key="13">
    <source>
        <dbReference type="EMBL" id="EMS71693.1"/>
    </source>
</evidence>
<dbReference type="SUPFAM" id="SSF46689">
    <property type="entry name" value="Homeodomain-like"/>
    <property type="match status" value="1"/>
</dbReference>
<evidence type="ECO:0000256" key="1">
    <source>
        <dbReference type="ARBA" id="ARBA00004496"/>
    </source>
</evidence>
<comment type="caution">
    <text evidence="13">The sequence shown here is derived from an EMBL/GenBank/DDBJ whole genome shotgun (WGS) entry which is preliminary data.</text>
</comment>
<dbReference type="PANTHER" id="PTHR42713">
    <property type="entry name" value="HISTIDINE KINASE-RELATED"/>
    <property type="match status" value="1"/>
</dbReference>
<organism evidence="13 14">
    <name type="scientific">Ruminiclostridium cellobioparum subsp. termitidis CT1112</name>
    <dbReference type="NCBI Taxonomy" id="1195236"/>
    <lineage>
        <taxon>Bacteria</taxon>
        <taxon>Bacillati</taxon>
        <taxon>Bacillota</taxon>
        <taxon>Clostridia</taxon>
        <taxon>Eubacteriales</taxon>
        <taxon>Oscillospiraceae</taxon>
        <taxon>Ruminiclostridium</taxon>
    </lineage>
</organism>
<dbReference type="PATRIC" id="fig|1195236.3.peg.2755"/>
<feature type="domain" description="Response regulatory" evidence="12">
    <location>
        <begin position="1"/>
        <end position="115"/>
    </location>
</feature>
<keyword evidence="5" id="KW-0902">Two-component regulatory system</keyword>
<dbReference type="GO" id="GO:0000160">
    <property type="term" value="P:phosphorelay signal transduction system"/>
    <property type="evidence" value="ECO:0007669"/>
    <property type="project" value="UniProtKB-KW"/>
</dbReference>
<dbReference type="Pfam" id="PF12833">
    <property type="entry name" value="HTH_18"/>
    <property type="match status" value="1"/>
</dbReference>
<dbReference type="SMART" id="SM00448">
    <property type="entry name" value="REC"/>
    <property type="match status" value="1"/>
</dbReference>
<dbReference type="eggNOG" id="COG4753">
    <property type="taxonomic scope" value="Bacteria"/>
</dbReference>
<comment type="subcellular location">
    <subcellularLocation>
        <location evidence="1">Cytoplasm</location>
    </subcellularLocation>
</comment>
<evidence type="ECO:0000256" key="8">
    <source>
        <dbReference type="ARBA" id="ARBA00023163"/>
    </source>
</evidence>
<dbReference type="SMART" id="SM00342">
    <property type="entry name" value="HTH_ARAC"/>
    <property type="match status" value="1"/>
</dbReference>
<evidence type="ECO:0000256" key="5">
    <source>
        <dbReference type="ARBA" id="ARBA00023012"/>
    </source>
</evidence>